<evidence type="ECO:0000313" key="1">
    <source>
        <dbReference type="EMBL" id="ODQ85708.1"/>
    </source>
</evidence>
<accession>A0A1E3R6Y9</accession>
<dbReference type="PANTHER" id="PTHR40036:SF1">
    <property type="entry name" value="MACROCIN O-METHYLTRANSFERASE"/>
    <property type="match status" value="1"/>
</dbReference>
<evidence type="ECO:0008006" key="3">
    <source>
        <dbReference type="Google" id="ProtNLM"/>
    </source>
</evidence>
<sequence length="251" mass="28441">MSIKSMVNKALSTRGFEIRRTLESKALVDAIAPDDLETISFVKPYTLTSRERLVAACDAVRYVDRYRIPGAIVECGVWAGGSMMAMARTLMSVGDTKRRLYLFDTFEGMSAPTDDDVDLRGDLAANQLQAVVKEDTNIWAYKPLDQVKQNLARTNYPTELITYVQGKVEDTLPQNAPGQIALLRLDTDWYESTRHELEHLIHRVSPNGILIIDDYGHWQGARKAVDEWLTEYERPVFLSRIDYTGRIAVLP</sequence>
<dbReference type="EMBL" id="MIGZ01000169">
    <property type="protein sequence ID" value="ODQ85708.1"/>
    <property type="molecule type" value="Genomic_DNA"/>
</dbReference>
<dbReference type="Gene3D" id="3.40.50.150">
    <property type="entry name" value="Vaccinia Virus protein VP39"/>
    <property type="match status" value="1"/>
</dbReference>
<name>A0A1E3R6Y9_9MYCO</name>
<keyword evidence="2" id="KW-1185">Reference proteome</keyword>
<gene>
    <name evidence="1" type="ORF">BHQ17_22310</name>
</gene>
<dbReference type="Pfam" id="PF05711">
    <property type="entry name" value="TylF"/>
    <property type="match status" value="1"/>
</dbReference>
<protein>
    <recommendedName>
        <fullName evidence="3">Macrocin O-methyltransferase</fullName>
    </recommendedName>
</protein>
<dbReference type="AlphaFoldDB" id="A0A1E3R6Y9"/>
<dbReference type="InterPro" id="IPR029063">
    <property type="entry name" value="SAM-dependent_MTases_sf"/>
</dbReference>
<proteinExistence type="predicted"/>
<dbReference type="SUPFAM" id="SSF53335">
    <property type="entry name" value="S-adenosyl-L-methionine-dependent methyltransferases"/>
    <property type="match status" value="1"/>
</dbReference>
<evidence type="ECO:0000313" key="2">
    <source>
        <dbReference type="Proteomes" id="UP000094243"/>
    </source>
</evidence>
<dbReference type="Proteomes" id="UP000094243">
    <property type="component" value="Unassembled WGS sequence"/>
</dbReference>
<comment type="caution">
    <text evidence="1">The sequence shown here is derived from an EMBL/GenBank/DDBJ whole genome shotgun (WGS) entry which is preliminary data.</text>
</comment>
<reference evidence="2" key="1">
    <citation type="submission" date="2016-09" db="EMBL/GenBank/DDBJ databases">
        <authorList>
            <person name="Greninger A.L."/>
            <person name="Jerome K.R."/>
            <person name="Mcnair B."/>
            <person name="Wallis C."/>
            <person name="Fang F."/>
        </authorList>
    </citation>
    <scope>NUCLEOTIDE SEQUENCE [LARGE SCALE GENOMIC DNA]</scope>
    <source>
        <strain evidence="2">M7</strain>
    </source>
</reference>
<dbReference type="RefSeq" id="WP_069407272.1">
    <property type="nucleotide sequence ID" value="NZ_MIGZ01000169.1"/>
</dbReference>
<organism evidence="1 2">
    <name type="scientific">Mycolicibacterium holsaticum</name>
    <dbReference type="NCBI Taxonomy" id="152142"/>
    <lineage>
        <taxon>Bacteria</taxon>
        <taxon>Bacillati</taxon>
        <taxon>Actinomycetota</taxon>
        <taxon>Actinomycetes</taxon>
        <taxon>Mycobacteriales</taxon>
        <taxon>Mycobacteriaceae</taxon>
        <taxon>Mycolicibacterium</taxon>
    </lineage>
</organism>
<dbReference type="PANTHER" id="PTHR40036">
    <property type="entry name" value="MACROCIN O-METHYLTRANSFERASE"/>
    <property type="match status" value="1"/>
</dbReference>
<dbReference type="InterPro" id="IPR008884">
    <property type="entry name" value="TylF_MeTrfase"/>
</dbReference>